<organism evidence="1 2">
    <name type="scientific">Meloidogyne enterolobii</name>
    <name type="common">Root-knot nematode worm</name>
    <name type="synonym">Meloidogyne mayaguensis</name>
    <dbReference type="NCBI Taxonomy" id="390850"/>
    <lineage>
        <taxon>Eukaryota</taxon>
        <taxon>Metazoa</taxon>
        <taxon>Ecdysozoa</taxon>
        <taxon>Nematoda</taxon>
        <taxon>Chromadorea</taxon>
        <taxon>Rhabditida</taxon>
        <taxon>Tylenchina</taxon>
        <taxon>Tylenchomorpha</taxon>
        <taxon>Tylenchoidea</taxon>
        <taxon>Meloidogynidae</taxon>
        <taxon>Meloidogyninae</taxon>
        <taxon>Meloidogyne</taxon>
    </lineage>
</organism>
<evidence type="ECO:0000313" key="1">
    <source>
        <dbReference type="EMBL" id="CAK5016380.1"/>
    </source>
</evidence>
<keyword evidence="2" id="KW-1185">Reference proteome</keyword>
<gene>
    <name evidence="1" type="ORF">MENTE1834_LOCUS3290</name>
</gene>
<reference evidence="1" key="1">
    <citation type="submission" date="2023-11" db="EMBL/GenBank/DDBJ databases">
        <authorList>
            <person name="Poullet M."/>
        </authorList>
    </citation>
    <scope>NUCLEOTIDE SEQUENCE</scope>
    <source>
        <strain evidence="1">E1834</strain>
    </source>
</reference>
<proteinExistence type="predicted"/>
<dbReference type="EMBL" id="CAVMJV010000002">
    <property type="protein sequence ID" value="CAK5016380.1"/>
    <property type="molecule type" value="Genomic_DNA"/>
</dbReference>
<protein>
    <submittedName>
        <fullName evidence="1">Uncharacterized protein</fullName>
    </submittedName>
</protein>
<accession>A0ACB0XTG4</accession>
<name>A0ACB0XTG4_MELEN</name>
<evidence type="ECO:0000313" key="2">
    <source>
        <dbReference type="Proteomes" id="UP001497535"/>
    </source>
</evidence>
<comment type="caution">
    <text evidence="1">The sequence shown here is derived from an EMBL/GenBank/DDBJ whole genome shotgun (WGS) entry which is preliminary data.</text>
</comment>
<sequence>MNWKFILINLIFYLNICNSVHIPTILDHLSSTNAREEFIQKMETEFKNPLNVPIVFRFRIAFLSCIWEGPRINPIRFRILRHVVNEDSRTALIDKENNDLDGKILNVINRIANYKILYNKSQQENKLTEFGLMETIEGLLKQLVPISKENDLPWEQAKDKVYQLMRIIKDLEHGERKFSTKVTKKIGSILVKMILKLEITGNNLNDKEPI</sequence>
<dbReference type="Proteomes" id="UP001497535">
    <property type="component" value="Unassembled WGS sequence"/>
</dbReference>